<evidence type="ECO:0000313" key="4">
    <source>
        <dbReference type="Proteomes" id="UP000287361"/>
    </source>
</evidence>
<feature type="transmembrane region" description="Helical" evidence="2">
    <location>
        <begin position="74"/>
        <end position="94"/>
    </location>
</feature>
<gene>
    <name evidence="3" type="ORF">KGMB03357_00710</name>
</gene>
<dbReference type="EMBL" id="BHVZ01000001">
    <property type="protein sequence ID" value="GCB28410.1"/>
    <property type="molecule type" value="Genomic_DNA"/>
</dbReference>
<dbReference type="GeneID" id="86193078"/>
<keyword evidence="2" id="KW-0472">Membrane</keyword>
<keyword evidence="2" id="KW-1133">Transmembrane helix</keyword>
<organism evidence="3 4">
    <name type="scientific">Anaerotignum faecicola</name>
    <dbReference type="NCBI Taxonomy" id="2358141"/>
    <lineage>
        <taxon>Bacteria</taxon>
        <taxon>Bacillati</taxon>
        <taxon>Bacillota</taxon>
        <taxon>Clostridia</taxon>
        <taxon>Lachnospirales</taxon>
        <taxon>Anaerotignaceae</taxon>
        <taxon>Anaerotignum</taxon>
    </lineage>
</organism>
<comment type="caution">
    <text evidence="3">The sequence shown here is derived from an EMBL/GenBank/DDBJ whole genome shotgun (WGS) entry which is preliminary data.</text>
</comment>
<sequence length="97" mass="10779">MNSIQALLISAIGVFFYVLEILIFVRILFSWLPFGVGYNSSIGRLLYQLTEPILGPVRNMVDKSPLGGGMGLDFSPIFALILMRLVQTLLVAAIRMF</sequence>
<accession>A0A401LAA4</accession>
<evidence type="ECO:0000256" key="2">
    <source>
        <dbReference type="SAM" id="Phobius"/>
    </source>
</evidence>
<dbReference type="AlphaFoldDB" id="A0A401LAA4"/>
<dbReference type="Proteomes" id="UP000287361">
    <property type="component" value="Unassembled WGS sequence"/>
</dbReference>
<keyword evidence="4" id="KW-1185">Reference proteome</keyword>
<dbReference type="PANTHER" id="PTHR33219:SF14">
    <property type="entry name" value="PROTEIN COFACTOR ASSEMBLY OF COMPLEX C SUBUNIT B CCB3, CHLOROPLASTIC-RELATED"/>
    <property type="match status" value="1"/>
</dbReference>
<proteinExistence type="inferred from homology"/>
<protein>
    <submittedName>
        <fullName evidence="3">YggT family protein</fullName>
    </submittedName>
</protein>
<dbReference type="OrthoDB" id="283553at2"/>
<name>A0A401LAA4_9FIRM</name>
<dbReference type="InterPro" id="IPR003425">
    <property type="entry name" value="CCB3/YggT"/>
</dbReference>
<feature type="transmembrane region" description="Helical" evidence="2">
    <location>
        <begin position="7"/>
        <end position="29"/>
    </location>
</feature>
<dbReference type="RefSeq" id="WP_016407683.1">
    <property type="nucleotide sequence ID" value="NZ_DAVZTY010000003.1"/>
</dbReference>
<evidence type="ECO:0000256" key="1">
    <source>
        <dbReference type="ARBA" id="ARBA00010894"/>
    </source>
</evidence>
<reference evidence="3 4" key="1">
    <citation type="submission" date="2018-10" db="EMBL/GenBank/DDBJ databases">
        <title>Draft Genome Sequence of Anaerotignum sp. KCTC 15736.</title>
        <authorList>
            <person name="Choi S.H."/>
            <person name="Kim J.S."/>
            <person name="Kang S.W."/>
            <person name="Lee J.S."/>
            <person name="Park S.H."/>
        </authorList>
    </citation>
    <scope>NUCLEOTIDE SEQUENCE [LARGE SCALE GENOMIC DNA]</scope>
    <source>
        <strain evidence="3 4">KCTC 15736</strain>
    </source>
</reference>
<evidence type="ECO:0000313" key="3">
    <source>
        <dbReference type="EMBL" id="GCB28410.1"/>
    </source>
</evidence>
<keyword evidence="2" id="KW-0812">Transmembrane</keyword>
<comment type="similarity">
    <text evidence="1">Belongs to the YggT family.</text>
</comment>
<dbReference type="PANTHER" id="PTHR33219">
    <property type="entry name" value="YLMG HOMOLOG PROTEIN 2, CHLOROPLASTIC"/>
    <property type="match status" value="1"/>
</dbReference>
<dbReference type="Pfam" id="PF02325">
    <property type="entry name" value="CCB3_YggT"/>
    <property type="match status" value="1"/>
</dbReference>
<dbReference type="GO" id="GO:0016020">
    <property type="term" value="C:membrane"/>
    <property type="evidence" value="ECO:0007669"/>
    <property type="project" value="InterPro"/>
</dbReference>